<gene>
    <name evidence="2" type="ORF">V6N12_031348</name>
</gene>
<evidence type="ECO:0000313" key="3">
    <source>
        <dbReference type="Proteomes" id="UP001472677"/>
    </source>
</evidence>
<reference evidence="2 3" key="1">
    <citation type="journal article" date="2024" name="G3 (Bethesda)">
        <title>Genome assembly of Hibiscus sabdariffa L. provides insights into metabolisms of medicinal natural products.</title>
        <authorList>
            <person name="Kim T."/>
        </authorList>
    </citation>
    <scope>NUCLEOTIDE SEQUENCE [LARGE SCALE GENOMIC DNA]</scope>
    <source>
        <strain evidence="2">TK-2024</strain>
        <tissue evidence="2">Old leaves</tissue>
    </source>
</reference>
<accession>A0ABR2E8P6</accession>
<name>A0ABR2E8P6_9ROSI</name>
<dbReference type="EMBL" id="JBBPBM010000019">
    <property type="protein sequence ID" value="KAK8554384.1"/>
    <property type="molecule type" value="Genomic_DNA"/>
</dbReference>
<feature type="region of interest" description="Disordered" evidence="1">
    <location>
        <begin position="1"/>
        <end position="25"/>
    </location>
</feature>
<protein>
    <submittedName>
        <fullName evidence="2">Uncharacterized protein</fullName>
    </submittedName>
</protein>
<organism evidence="2 3">
    <name type="scientific">Hibiscus sabdariffa</name>
    <name type="common">roselle</name>
    <dbReference type="NCBI Taxonomy" id="183260"/>
    <lineage>
        <taxon>Eukaryota</taxon>
        <taxon>Viridiplantae</taxon>
        <taxon>Streptophyta</taxon>
        <taxon>Embryophyta</taxon>
        <taxon>Tracheophyta</taxon>
        <taxon>Spermatophyta</taxon>
        <taxon>Magnoliopsida</taxon>
        <taxon>eudicotyledons</taxon>
        <taxon>Gunneridae</taxon>
        <taxon>Pentapetalae</taxon>
        <taxon>rosids</taxon>
        <taxon>malvids</taxon>
        <taxon>Malvales</taxon>
        <taxon>Malvaceae</taxon>
        <taxon>Malvoideae</taxon>
        <taxon>Hibiscus</taxon>
    </lineage>
</organism>
<comment type="caution">
    <text evidence="2">The sequence shown here is derived from an EMBL/GenBank/DDBJ whole genome shotgun (WGS) entry which is preliminary data.</text>
</comment>
<evidence type="ECO:0000256" key="1">
    <source>
        <dbReference type="SAM" id="MobiDB-lite"/>
    </source>
</evidence>
<sequence length="86" mass="9630">MEARKKSKAPPITEKDTELGQLSPNASVTTTFSQIEILEETPQSFTMPWELAHVSTRVSRKAPLINAYFYKNARCLNPGKQYASKG</sequence>
<dbReference type="Proteomes" id="UP001472677">
    <property type="component" value="Unassembled WGS sequence"/>
</dbReference>
<keyword evidence="3" id="KW-1185">Reference proteome</keyword>
<proteinExistence type="predicted"/>
<evidence type="ECO:0000313" key="2">
    <source>
        <dbReference type="EMBL" id="KAK8554384.1"/>
    </source>
</evidence>